<keyword evidence="3" id="KW-1185">Reference proteome</keyword>
<protein>
    <submittedName>
        <fullName evidence="2">Uncharacterized protein</fullName>
    </submittedName>
</protein>
<evidence type="ECO:0000313" key="2">
    <source>
        <dbReference type="EMBL" id="MBC3863597.1"/>
    </source>
</evidence>
<accession>A0A923HKY1</accession>
<keyword evidence="1" id="KW-0732">Signal</keyword>
<sequence length="175" mass="19750">MRLLQIFLFLLMSVSAFAETSTAEPALSQKSKLEIRSVLDDALKDKDMTRAQYDRSIFLLMTNPCESMDQDLNDHRKSDLETAILKQENVEKLLVRKVITLKGWSIVYVATYVSDDSYLFYSSDPIFANHAINKWGGGASLLDAPDIEKWVVENVPGIPPQLASCFASHVSFKRD</sequence>
<proteinExistence type="predicted"/>
<evidence type="ECO:0000313" key="3">
    <source>
        <dbReference type="Proteomes" id="UP000634011"/>
    </source>
</evidence>
<gene>
    <name evidence="2" type="ORF">H8K32_15935</name>
</gene>
<reference evidence="2" key="1">
    <citation type="submission" date="2020-08" db="EMBL/GenBank/DDBJ databases">
        <title>Novel species isolated from subtropical streams in China.</title>
        <authorList>
            <person name="Lu H."/>
        </authorList>
    </citation>
    <scope>NUCLEOTIDE SEQUENCE</scope>
    <source>
        <strain evidence="2">KACC 12607</strain>
    </source>
</reference>
<evidence type="ECO:0000256" key="1">
    <source>
        <dbReference type="SAM" id="SignalP"/>
    </source>
</evidence>
<feature type="signal peptide" evidence="1">
    <location>
        <begin position="1"/>
        <end position="18"/>
    </location>
</feature>
<feature type="chain" id="PRO_5037252134" evidence="1">
    <location>
        <begin position="19"/>
        <end position="175"/>
    </location>
</feature>
<dbReference type="EMBL" id="JACOFV010000015">
    <property type="protein sequence ID" value="MBC3863597.1"/>
    <property type="molecule type" value="Genomic_DNA"/>
</dbReference>
<dbReference type="AlphaFoldDB" id="A0A923HKY1"/>
<dbReference type="Proteomes" id="UP000634011">
    <property type="component" value="Unassembled WGS sequence"/>
</dbReference>
<name>A0A923HKY1_9BURK</name>
<comment type="caution">
    <text evidence="2">The sequence shown here is derived from an EMBL/GenBank/DDBJ whole genome shotgun (WGS) entry which is preliminary data.</text>
</comment>
<organism evidence="2 3">
    <name type="scientific">Undibacterium jejuense</name>
    <dbReference type="NCBI Taxonomy" id="1344949"/>
    <lineage>
        <taxon>Bacteria</taxon>
        <taxon>Pseudomonadati</taxon>
        <taxon>Pseudomonadota</taxon>
        <taxon>Betaproteobacteria</taxon>
        <taxon>Burkholderiales</taxon>
        <taxon>Oxalobacteraceae</taxon>
        <taxon>Undibacterium</taxon>
    </lineage>
</organism>
<dbReference type="RefSeq" id="WP_186913534.1">
    <property type="nucleotide sequence ID" value="NZ_JACOFV010000015.1"/>
</dbReference>